<evidence type="ECO:0000256" key="3">
    <source>
        <dbReference type="ARBA" id="ARBA00022679"/>
    </source>
</evidence>
<evidence type="ECO:0000313" key="8">
    <source>
        <dbReference type="EMBL" id="KAL2512798.1"/>
    </source>
</evidence>
<dbReference type="InterPro" id="IPR004045">
    <property type="entry name" value="Glutathione_S-Trfase_N"/>
</dbReference>
<dbReference type="AlphaFoldDB" id="A0ABD1TJK9"/>
<dbReference type="FunFam" id="1.20.1050.10:FF:000004">
    <property type="entry name" value="Glutathione S-transferase F2"/>
    <property type="match status" value="1"/>
</dbReference>
<comment type="caution">
    <text evidence="8">The sequence shown here is derived from an EMBL/GenBank/DDBJ whole genome shotgun (WGS) entry which is preliminary data.</text>
</comment>
<evidence type="ECO:0000256" key="4">
    <source>
        <dbReference type="ARBA" id="ARBA00047960"/>
    </source>
</evidence>
<dbReference type="SFLD" id="SFLDS00019">
    <property type="entry name" value="Glutathione_Transferase_(cytos"/>
    <property type="match status" value="1"/>
</dbReference>
<dbReference type="GO" id="GO:0009407">
    <property type="term" value="P:toxin catabolic process"/>
    <property type="evidence" value="ECO:0007669"/>
    <property type="project" value="UniProtKB-ARBA"/>
</dbReference>
<dbReference type="Gene3D" id="3.40.30.10">
    <property type="entry name" value="Glutaredoxin"/>
    <property type="match status" value="1"/>
</dbReference>
<feature type="domain" description="GST N-terminal" evidence="6">
    <location>
        <begin position="3"/>
        <end position="84"/>
    </location>
</feature>
<keyword evidence="3" id="KW-0808">Transferase</keyword>
<protein>
    <recommendedName>
        <fullName evidence="2">glutathione transferase</fullName>
        <ecNumber evidence="2">2.5.1.18</ecNumber>
    </recommendedName>
    <alternativeName>
        <fullName evidence="5">GST class-phi</fullName>
    </alternativeName>
</protein>
<evidence type="ECO:0000256" key="1">
    <source>
        <dbReference type="ARBA" id="ARBA00010128"/>
    </source>
</evidence>
<dbReference type="SFLD" id="SFLDG01154">
    <property type="entry name" value="Main.5:_Phi-like"/>
    <property type="match status" value="1"/>
</dbReference>
<evidence type="ECO:0000259" key="6">
    <source>
        <dbReference type="PROSITE" id="PS50404"/>
    </source>
</evidence>
<dbReference type="PROSITE" id="PS50404">
    <property type="entry name" value="GST_NTER"/>
    <property type="match status" value="1"/>
</dbReference>
<dbReference type="Gene3D" id="1.20.1050.10">
    <property type="match status" value="1"/>
</dbReference>
<dbReference type="InterPro" id="IPR034347">
    <property type="entry name" value="GST_Phi_C"/>
</dbReference>
<dbReference type="EC" id="2.5.1.18" evidence="2"/>
<dbReference type="Pfam" id="PF00043">
    <property type="entry name" value="GST_C"/>
    <property type="match status" value="1"/>
</dbReference>
<accession>A0ABD1TJK9</accession>
<dbReference type="SUPFAM" id="SSF52833">
    <property type="entry name" value="Thioredoxin-like"/>
    <property type="match status" value="1"/>
</dbReference>
<organism evidence="8 9">
    <name type="scientific">Abeliophyllum distichum</name>
    <dbReference type="NCBI Taxonomy" id="126358"/>
    <lineage>
        <taxon>Eukaryota</taxon>
        <taxon>Viridiplantae</taxon>
        <taxon>Streptophyta</taxon>
        <taxon>Embryophyta</taxon>
        <taxon>Tracheophyta</taxon>
        <taxon>Spermatophyta</taxon>
        <taxon>Magnoliopsida</taxon>
        <taxon>eudicotyledons</taxon>
        <taxon>Gunneridae</taxon>
        <taxon>Pentapetalae</taxon>
        <taxon>asterids</taxon>
        <taxon>lamiids</taxon>
        <taxon>Lamiales</taxon>
        <taxon>Oleaceae</taxon>
        <taxon>Forsythieae</taxon>
        <taxon>Abeliophyllum</taxon>
    </lineage>
</organism>
<reference evidence="9" key="1">
    <citation type="submission" date="2024-07" db="EMBL/GenBank/DDBJ databases">
        <title>Two chromosome-level genome assemblies of Korean endemic species Abeliophyllum distichum and Forsythia ovata (Oleaceae).</title>
        <authorList>
            <person name="Jang H."/>
        </authorList>
    </citation>
    <scope>NUCLEOTIDE SEQUENCE [LARGE SCALE GENOMIC DNA]</scope>
</reference>
<comment type="similarity">
    <text evidence="1">Belongs to the GST superfamily. Phi family.</text>
</comment>
<dbReference type="InterPro" id="IPR010987">
    <property type="entry name" value="Glutathione-S-Trfase_C-like"/>
</dbReference>
<dbReference type="InterPro" id="IPR036282">
    <property type="entry name" value="Glutathione-S-Trfase_C_sf"/>
</dbReference>
<proteinExistence type="inferred from homology"/>
<gene>
    <name evidence="8" type="ORF">Adt_18398</name>
</gene>
<sequence length="278" mass="31139">MATPVKLYGPPLSAAVSRVLACLLEKDVQFQLIPINLARGEQKKPDYLKLQPFGQVPVFQDESITLFESRAISRYICDKYANQGNKGLFGTNPLEKASIDQWLDAEGQNFNPPTSVLVFQLALAPRMKIKRDENLIKQNEEKLEKVLDVYENKLGESRYLAGDEFTLADLSHLPMTQYLVNACDRGELFTSRKNVGRWWDEISSRETWKKGGRDAELTAPTKCLKFEGGGDCVDDGGGGGGGGGSGGEWWWLWLWGWGLWRCVGNMDHGDNFGMNIKI</sequence>
<evidence type="ECO:0000259" key="7">
    <source>
        <dbReference type="PROSITE" id="PS50405"/>
    </source>
</evidence>
<name>A0ABD1TJK9_9LAMI</name>
<evidence type="ECO:0000256" key="2">
    <source>
        <dbReference type="ARBA" id="ARBA00012452"/>
    </source>
</evidence>
<dbReference type="InterPro" id="IPR040079">
    <property type="entry name" value="Glutathione_S-Trfase"/>
</dbReference>
<dbReference type="EMBL" id="JBFOLK010000005">
    <property type="protein sequence ID" value="KAL2512798.1"/>
    <property type="molecule type" value="Genomic_DNA"/>
</dbReference>
<dbReference type="PANTHER" id="PTHR43900:SF96">
    <property type="entry name" value="GLUTATHIONE TRANSFERASE"/>
    <property type="match status" value="1"/>
</dbReference>
<dbReference type="PROSITE" id="PS50405">
    <property type="entry name" value="GST_CTER"/>
    <property type="match status" value="1"/>
</dbReference>
<dbReference type="CDD" id="cd03053">
    <property type="entry name" value="GST_N_Phi"/>
    <property type="match status" value="1"/>
</dbReference>
<dbReference type="Pfam" id="PF02798">
    <property type="entry name" value="GST_N"/>
    <property type="match status" value="1"/>
</dbReference>
<evidence type="ECO:0000256" key="5">
    <source>
        <dbReference type="ARBA" id="ARBA00081070"/>
    </source>
</evidence>
<dbReference type="SFLD" id="SFLDG00358">
    <property type="entry name" value="Main_(cytGST)"/>
    <property type="match status" value="1"/>
</dbReference>
<dbReference type="Proteomes" id="UP001604336">
    <property type="component" value="Unassembled WGS sequence"/>
</dbReference>
<comment type="catalytic activity">
    <reaction evidence="4">
        <text>RX + glutathione = an S-substituted glutathione + a halide anion + H(+)</text>
        <dbReference type="Rhea" id="RHEA:16437"/>
        <dbReference type="ChEBI" id="CHEBI:15378"/>
        <dbReference type="ChEBI" id="CHEBI:16042"/>
        <dbReference type="ChEBI" id="CHEBI:17792"/>
        <dbReference type="ChEBI" id="CHEBI:57925"/>
        <dbReference type="ChEBI" id="CHEBI:90779"/>
        <dbReference type="EC" id="2.5.1.18"/>
    </reaction>
</comment>
<dbReference type="GO" id="GO:0004364">
    <property type="term" value="F:glutathione transferase activity"/>
    <property type="evidence" value="ECO:0007669"/>
    <property type="project" value="UniProtKB-EC"/>
</dbReference>
<dbReference type="SUPFAM" id="SSF47616">
    <property type="entry name" value="GST C-terminal domain-like"/>
    <property type="match status" value="1"/>
</dbReference>
<keyword evidence="9" id="KW-1185">Reference proteome</keyword>
<evidence type="ECO:0000313" key="9">
    <source>
        <dbReference type="Proteomes" id="UP001604336"/>
    </source>
</evidence>
<dbReference type="PANTHER" id="PTHR43900">
    <property type="entry name" value="GLUTATHIONE S-TRANSFERASE RHO"/>
    <property type="match status" value="1"/>
</dbReference>
<dbReference type="CDD" id="cd03187">
    <property type="entry name" value="GST_C_Phi"/>
    <property type="match status" value="1"/>
</dbReference>
<feature type="domain" description="GST C-terminal" evidence="7">
    <location>
        <begin position="92"/>
        <end position="221"/>
    </location>
</feature>
<dbReference type="FunFam" id="3.40.30.10:FF:000016">
    <property type="entry name" value="Glutathione S-transferase F2"/>
    <property type="match status" value="1"/>
</dbReference>
<dbReference type="InterPro" id="IPR004046">
    <property type="entry name" value="GST_C"/>
</dbReference>
<dbReference type="InterPro" id="IPR036249">
    <property type="entry name" value="Thioredoxin-like_sf"/>
</dbReference>